<keyword evidence="8" id="KW-1185">Reference proteome</keyword>
<protein>
    <submittedName>
        <fullName evidence="7">OmpA family protein</fullName>
    </submittedName>
</protein>
<dbReference type="EMBL" id="JAEMHM010000021">
    <property type="protein sequence ID" value="MBJ6727230.1"/>
    <property type="molecule type" value="Genomic_DNA"/>
</dbReference>
<organism evidence="7 8">
    <name type="scientific">Geomesophilobacter sediminis</name>
    <dbReference type="NCBI Taxonomy" id="2798584"/>
    <lineage>
        <taxon>Bacteria</taxon>
        <taxon>Pseudomonadati</taxon>
        <taxon>Thermodesulfobacteriota</taxon>
        <taxon>Desulfuromonadia</taxon>
        <taxon>Geobacterales</taxon>
        <taxon>Geobacteraceae</taxon>
        <taxon>Geomesophilobacter</taxon>
    </lineage>
</organism>
<comment type="subcellular location">
    <subcellularLocation>
        <location evidence="1">Cell outer membrane</location>
    </subcellularLocation>
</comment>
<evidence type="ECO:0000256" key="2">
    <source>
        <dbReference type="ARBA" id="ARBA00023136"/>
    </source>
</evidence>
<feature type="domain" description="OmpA-like" evidence="6">
    <location>
        <begin position="118"/>
        <end position="236"/>
    </location>
</feature>
<dbReference type="Gene3D" id="3.30.1330.60">
    <property type="entry name" value="OmpA-like domain"/>
    <property type="match status" value="1"/>
</dbReference>
<dbReference type="Proteomes" id="UP000636888">
    <property type="component" value="Unassembled WGS sequence"/>
</dbReference>
<gene>
    <name evidence="7" type="ORF">JFN93_21170</name>
</gene>
<evidence type="ECO:0000259" key="6">
    <source>
        <dbReference type="PROSITE" id="PS51123"/>
    </source>
</evidence>
<dbReference type="InterPro" id="IPR006665">
    <property type="entry name" value="OmpA-like"/>
</dbReference>
<dbReference type="PROSITE" id="PS51123">
    <property type="entry name" value="OMPA_2"/>
    <property type="match status" value="1"/>
</dbReference>
<dbReference type="PROSITE" id="PS01068">
    <property type="entry name" value="OMPA_1"/>
    <property type="match status" value="1"/>
</dbReference>
<dbReference type="InterPro" id="IPR006690">
    <property type="entry name" value="OMPA-like_CS"/>
</dbReference>
<keyword evidence="3" id="KW-0998">Cell outer membrane</keyword>
<dbReference type="GO" id="GO:0009279">
    <property type="term" value="C:cell outer membrane"/>
    <property type="evidence" value="ECO:0007669"/>
    <property type="project" value="UniProtKB-SubCell"/>
</dbReference>
<keyword evidence="2 4" id="KW-0472">Membrane</keyword>
<evidence type="ECO:0000313" key="7">
    <source>
        <dbReference type="EMBL" id="MBJ6727230.1"/>
    </source>
</evidence>
<name>A0A8J7M201_9BACT</name>
<evidence type="ECO:0000256" key="1">
    <source>
        <dbReference type="ARBA" id="ARBA00004442"/>
    </source>
</evidence>
<dbReference type="SUPFAM" id="SSF103088">
    <property type="entry name" value="OmpA-like"/>
    <property type="match status" value="1"/>
</dbReference>
<comment type="caution">
    <text evidence="7">The sequence shown here is derived from an EMBL/GenBank/DDBJ whole genome shotgun (WGS) entry which is preliminary data.</text>
</comment>
<proteinExistence type="predicted"/>
<evidence type="ECO:0000313" key="8">
    <source>
        <dbReference type="Proteomes" id="UP000636888"/>
    </source>
</evidence>
<evidence type="ECO:0000256" key="5">
    <source>
        <dbReference type="SAM" id="MobiDB-lite"/>
    </source>
</evidence>
<dbReference type="InterPro" id="IPR036737">
    <property type="entry name" value="OmpA-like_sf"/>
</dbReference>
<dbReference type="InterPro" id="IPR050330">
    <property type="entry name" value="Bact_OuterMem_StrucFunc"/>
</dbReference>
<evidence type="ECO:0000256" key="4">
    <source>
        <dbReference type="PROSITE-ProRule" id="PRU00473"/>
    </source>
</evidence>
<dbReference type="InterPro" id="IPR006664">
    <property type="entry name" value="OMP_bac"/>
</dbReference>
<accession>A0A8J7M201</accession>
<dbReference type="CDD" id="cd07185">
    <property type="entry name" value="OmpA_C-like"/>
    <property type="match status" value="1"/>
</dbReference>
<feature type="compositionally biased region" description="Basic and acidic residues" evidence="5">
    <location>
        <begin position="214"/>
        <end position="237"/>
    </location>
</feature>
<dbReference type="PANTHER" id="PTHR30329:SF21">
    <property type="entry name" value="LIPOPROTEIN YIAD-RELATED"/>
    <property type="match status" value="1"/>
</dbReference>
<evidence type="ECO:0000256" key="3">
    <source>
        <dbReference type="ARBA" id="ARBA00023237"/>
    </source>
</evidence>
<dbReference type="AlphaFoldDB" id="A0A8J7M201"/>
<sequence>MTVTPAASTTYTLTCSGEGGSAKSAANVNVAAPAAPTDTLTVSPESITKGDSATLSWSSTNATDCNIQPGIGKVPPQGSMAVLPAGGTTYTLTCNGPGGSATSSANVAVAAAAAKAAATKLCKPTVINIHFDTNKYDIKPEYHNELKQLADFLTEFPKATGTIEGYTDSVGNKAANMTLSQRRADSVRKYLIDKFGISPERVKAVGYGPNKPIADNKTRAGKEQNRRIESNFQCEEK</sequence>
<dbReference type="PRINTS" id="PR01021">
    <property type="entry name" value="OMPADOMAIN"/>
</dbReference>
<feature type="region of interest" description="Disordered" evidence="5">
    <location>
        <begin position="208"/>
        <end position="237"/>
    </location>
</feature>
<dbReference type="PANTHER" id="PTHR30329">
    <property type="entry name" value="STATOR ELEMENT OF FLAGELLAR MOTOR COMPLEX"/>
    <property type="match status" value="1"/>
</dbReference>
<dbReference type="Pfam" id="PF00691">
    <property type="entry name" value="OmpA"/>
    <property type="match status" value="1"/>
</dbReference>
<reference evidence="7" key="1">
    <citation type="submission" date="2020-12" db="EMBL/GenBank/DDBJ databases">
        <title>Geomonas sp. Red875, isolated from river sediment.</title>
        <authorList>
            <person name="Xu Z."/>
            <person name="Zhang Z."/>
            <person name="Masuda Y."/>
            <person name="Itoh H."/>
            <person name="Senoo K."/>
        </authorList>
    </citation>
    <scope>NUCLEOTIDE SEQUENCE</scope>
    <source>
        <strain evidence="7">Red875</strain>
    </source>
</reference>